<dbReference type="InterPro" id="IPR025984">
    <property type="entry name" value="DCTPP"/>
</dbReference>
<evidence type="ECO:0008006" key="3">
    <source>
        <dbReference type="Google" id="ProtNLM"/>
    </source>
</evidence>
<proteinExistence type="predicted"/>
<gene>
    <name evidence="1" type="ORF">XYCOK13_32760</name>
</gene>
<reference evidence="1" key="1">
    <citation type="submission" date="2021-04" db="EMBL/GenBank/DDBJ databases">
        <title>Draft genome sequence of Xylanibacillus composti strain K13.</title>
        <authorList>
            <person name="Uke A."/>
            <person name="Chhe C."/>
            <person name="Baramee S."/>
            <person name="Kosugi A."/>
        </authorList>
    </citation>
    <scope>NUCLEOTIDE SEQUENCE</scope>
    <source>
        <strain evidence="1">K13</strain>
    </source>
</reference>
<accession>A0A8J4H6B9</accession>
<keyword evidence="2" id="KW-1185">Reference proteome</keyword>
<dbReference type="AlphaFoldDB" id="A0A8J4H6B9"/>
<comment type="caution">
    <text evidence="1">The sequence shown here is derived from an EMBL/GenBank/DDBJ whole genome shotgun (WGS) entry which is preliminary data.</text>
</comment>
<dbReference type="RefSeq" id="WP_373314429.1">
    <property type="nucleotide sequence ID" value="NZ_BOVK01000049.1"/>
</dbReference>
<protein>
    <recommendedName>
        <fullName evidence="3">MazG-like family protein</fullName>
    </recommendedName>
</protein>
<evidence type="ECO:0000313" key="2">
    <source>
        <dbReference type="Proteomes" id="UP000677918"/>
    </source>
</evidence>
<dbReference type="Pfam" id="PF12643">
    <property type="entry name" value="MazG-like"/>
    <property type="match status" value="1"/>
</dbReference>
<dbReference type="Proteomes" id="UP000677918">
    <property type="component" value="Unassembled WGS sequence"/>
</dbReference>
<sequence length="109" mass="12727">MRERFDVNKVSPEVDLAKRAKVIEWLKTEVVDQVSRLFKGLWEGSTAKITDSLASMIVSCYILGRRLGVPYHSLDDAIVDKLKKHKEEGHQLEDWYQDISTLENHMRKR</sequence>
<dbReference type="GO" id="GO:0047429">
    <property type="term" value="F:nucleoside triphosphate diphosphatase activity"/>
    <property type="evidence" value="ECO:0007669"/>
    <property type="project" value="InterPro"/>
</dbReference>
<name>A0A8J4H6B9_9BACL</name>
<organism evidence="1 2">
    <name type="scientific">Xylanibacillus composti</name>
    <dbReference type="NCBI Taxonomy" id="1572762"/>
    <lineage>
        <taxon>Bacteria</taxon>
        <taxon>Bacillati</taxon>
        <taxon>Bacillota</taxon>
        <taxon>Bacilli</taxon>
        <taxon>Bacillales</taxon>
        <taxon>Paenibacillaceae</taxon>
        <taxon>Xylanibacillus</taxon>
    </lineage>
</organism>
<evidence type="ECO:0000313" key="1">
    <source>
        <dbReference type="EMBL" id="GIQ70452.1"/>
    </source>
</evidence>
<dbReference type="EMBL" id="BOVK01000049">
    <property type="protein sequence ID" value="GIQ70452.1"/>
    <property type="molecule type" value="Genomic_DNA"/>
</dbReference>
<dbReference type="GO" id="GO:0009143">
    <property type="term" value="P:nucleoside triphosphate catabolic process"/>
    <property type="evidence" value="ECO:0007669"/>
    <property type="project" value="InterPro"/>
</dbReference>